<evidence type="ECO:0000313" key="2">
    <source>
        <dbReference type="Proteomes" id="UP000688947"/>
    </source>
</evidence>
<organism evidence="1 2">
    <name type="scientific">Phytophthora cactorum</name>
    <dbReference type="NCBI Taxonomy" id="29920"/>
    <lineage>
        <taxon>Eukaryota</taxon>
        <taxon>Sar</taxon>
        <taxon>Stramenopiles</taxon>
        <taxon>Oomycota</taxon>
        <taxon>Peronosporomycetes</taxon>
        <taxon>Peronosporales</taxon>
        <taxon>Peronosporaceae</taxon>
        <taxon>Phytophthora</taxon>
    </lineage>
</organism>
<evidence type="ECO:0000313" key="1">
    <source>
        <dbReference type="EMBL" id="KAG6946906.1"/>
    </source>
</evidence>
<sequence length="50" mass="5787">MRSVQGALPSAHITLTRRTFRQRRTNARFFFFYCEAGLHRSAQAYGCFAS</sequence>
<reference evidence="1" key="1">
    <citation type="submission" date="2021-01" db="EMBL/GenBank/DDBJ databases">
        <title>Phytophthora aleatoria, a newly-described species from Pinus radiata is distinct from Phytophthora cactorum isolates based on comparative genomics.</title>
        <authorList>
            <person name="Mcdougal R."/>
            <person name="Panda P."/>
            <person name="Williams N."/>
            <person name="Studholme D.J."/>
        </authorList>
    </citation>
    <scope>NUCLEOTIDE SEQUENCE</scope>
    <source>
        <strain evidence="1">NZFS 3830</strain>
    </source>
</reference>
<name>A0A8T1TT80_9STRA</name>
<proteinExistence type="predicted"/>
<accession>A0A8T1TT80</accession>
<protein>
    <submittedName>
        <fullName evidence="1">Uncharacterized protein</fullName>
    </submittedName>
</protein>
<dbReference type="AlphaFoldDB" id="A0A8T1TT80"/>
<comment type="caution">
    <text evidence="1">The sequence shown here is derived from an EMBL/GenBank/DDBJ whole genome shotgun (WGS) entry which is preliminary data.</text>
</comment>
<dbReference type="EMBL" id="JAENGZ010001656">
    <property type="protein sequence ID" value="KAG6946906.1"/>
    <property type="molecule type" value="Genomic_DNA"/>
</dbReference>
<gene>
    <name evidence="1" type="ORF">JG687_00016455</name>
</gene>
<dbReference type="Proteomes" id="UP000688947">
    <property type="component" value="Unassembled WGS sequence"/>
</dbReference>